<keyword evidence="1 4" id="KW-0413">Isomerase</keyword>
<dbReference type="PANTHER" id="PTHR42943">
    <property type="entry name" value="GLUTATHIONE S-TRANSFERASE KAPPA"/>
    <property type="match status" value="1"/>
</dbReference>
<dbReference type="GO" id="GO:0018845">
    <property type="term" value="F:2-hydroxychromene-2-carboxylate isomerase activity"/>
    <property type="evidence" value="ECO:0007669"/>
    <property type="project" value="UniProtKB-UniRule"/>
</dbReference>
<evidence type="ECO:0000313" key="5">
    <source>
        <dbReference type="Proteomes" id="UP000248259"/>
    </source>
</evidence>
<gene>
    <name evidence="4" type="ORF">DNK49_17685</name>
</gene>
<dbReference type="SUPFAM" id="SSF52833">
    <property type="entry name" value="Thioredoxin-like"/>
    <property type="match status" value="1"/>
</dbReference>
<dbReference type="Pfam" id="PF01323">
    <property type="entry name" value="DSBA"/>
    <property type="match status" value="1"/>
</dbReference>
<dbReference type="PIRSF" id="PIRSF006386">
    <property type="entry name" value="HCCAis_GSTk"/>
    <property type="match status" value="1"/>
</dbReference>
<dbReference type="InterPro" id="IPR014440">
    <property type="entry name" value="HCCAis_GSTk"/>
</dbReference>
<dbReference type="GO" id="GO:0006749">
    <property type="term" value="P:glutathione metabolic process"/>
    <property type="evidence" value="ECO:0007669"/>
    <property type="project" value="TreeGrafter"/>
</dbReference>
<dbReference type="InterPro" id="IPR051924">
    <property type="entry name" value="GST_Kappa/NadH"/>
</dbReference>
<sequence length="202" mass="22028">MSHPAPIDFWFDFSSPFGYLMAEKIDAVAAAHGRSVRWRPFLLGAVYKHTGGIPLTETPLKGVYSVRDIARSARYLGVPFAMPSPFPVATQHAARVFHHLDASDPAAARDFALAVLRAFFVEGRDISALDTVLDIAQALHHARDAIAVAAGSAEVKARLKSVCDEALQLGIFGSPYVIVDGEPFWGVDRLPQIERWLETGGF</sequence>
<comment type="similarity">
    <text evidence="1">Belongs to the GST superfamily. NadH family.</text>
</comment>
<dbReference type="GO" id="GO:0004602">
    <property type="term" value="F:glutathione peroxidase activity"/>
    <property type="evidence" value="ECO:0007669"/>
    <property type="project" value="TreeGrafter"/>
</dbReference>
<evidence type="ECO:0000313" key="4">
    <source>
        <dbReference type="EMBL" id="PZA15182.1"/>
    </source>
</evidence>
<dbReference type="GO" id="GO:0004364">
    <property type="term" value="F:glutathione transferase activity"/>
    <property type="evidence" value="ECO:0007669"/>
    <property type="project" value="TreeGrafter"/>
</dbReference>
<dbReference type="AlphaFoldDB" id="A0A323UQ84"/>
<dbReference type="GO" id="GO:1901170">
    <property type="term" value="P:naphthalene catabolic process"/>
    <property type="evidence" value="ECO:0007669"/>
    <property type="project" value="InterPro"/>
</dbReference>
<dbReference type="CDD" id="cd03022">
    <property type="entry name" value="DsbA_HCCA_Iso"/>
    <property type="match status" value="1"/>
</dbReference>
<reference evidence="4 5" key="1">
    <citation type="submission" date="2018-06" db="EMBL/GenBank/DDBJ databases">
        <title>Azoarcus communis strain SWub3 genome.</title>
        <authorList>
            <person name="Zorraquino Salvo V."/>
            <person name="Toubiana D."/>
            <person name="Blumwald E."/>
        </authorList>
    </citation>
    <scope>NUCLEOTIDE SEQUENCE [LARGE SCALE GENOMIC DNA]</scope>
    <source>
        <strain evidence="4 5">SWub3</strain>
    </source>
</reference>
<dbReference type="Proteomes" id="UP000248259">
    <property type="component" value="Unassembled WGS sequence"/>
</dbReference>
<feature type="domain" description="DSBA-like thioredoxin" evidence="3">
    <location>
        <begin position="7"/>
        <end position="195"/>
    </location>
</feature>
<evidence type="ECO:0000256" key="1">
    <source>
        <dbReference type="PIRNR" id="PIRNR006386"/>
    </source>
</evidence>
<keyword evidence="5" id="KW-1185">Reference proteome</keyword>
<dbReference type="PANTHER" id="PTHR42943:SF2">
    <property type="entry name" value="GLUTATHIONE S-TRANSFERASE KAPPA 1"/>
    <property type="match status" value="1"/>
</dbReference>
<dbReference type="EMBL" id="QKOE01000016">
    <property type="protein sequence ID" value="PZA15182.1"/>
    <property type="molecule type" value="Genomic_DNA"/>
</dbReference>
<evidence type="ECO:0000259" key="3">
    <source>
        <dbReference type="Pfam" id="PF01323"/>
    </source>
</evidence>
<accession>A0A323UQ84</accession>
<dbReference type="InterPro" id="IPR036249">
    <property type="entry name" value="Thioredoxin-like_sf"/>
</dbReference>
<comment type="caution">
    <text evidence="4">The sequence shown here is derived from an EMBL/GenBank/DDBJ whole genome shotgun (WGS) entry which is preliminary data.</text>
</comment>
<evidence type="ECO:0000256" key="2">
    <source>
        <dbReference type="PIRSR" id="PIRSR006386-1"/>
    </source>
</evidence>
<protein>
    <recommendedName>
        <fullName evidence="1">2-hydroxychromene-2-carboxylate isomerase</fullName>
        <ecNumber evidence="1">5.99.1.4</ecNumber>
    </recommendedName>
</protein>
<dbReference type="Gene3D" id="3.40.30.10">
    <property type="entry name" value="Glutaredoxin"/>
    <property type="match status" value="1"/>
</dbReference>
<dbReference type="InterPro" id="IPR001853">
    <property type="entry name" value="DSBA-like_thioredoxin_dom"/>
</dbReference>
<dbReference type="EC" id="5.99.1.4" evidence="1"/>
<dbReference type="InterPro" id="IPR044087">
    <property type="entry name" value="NahD-like"/>
</dbReference>
<comment type="catalytic activity">
    <reaction evidence="1">
        <text>2-hydroxychromene-2-carboxylate = (3E)-4-(2-hydroxyphenyl)-2-oxobut-3-enoate</text>
        <dbReference type="Rhea" id="RHEA:27401"/>
        <dbReference type="ChEBI" id="CHEBI:59350"/>
        <dbReference type="ChEBI" id="CHEBI:59353"/>
        <dbReference type="EC" id="5.99.1.4"/>
    </reaction>
</comment>
<proteinExistence type="inferred from homology"/>
<dbReference type="RefSeq" id="WP_110527556.1">
    <property type="nucleotide sequence ID" value="NZ_QKOE01000016.1"/>
</dbReference>
<name>A0A323UQ84_9RHOO</name>
<organism evidence="4 5">
    <name type="scientific">Parazoarcus communis SWub3 = DSM 12120</name>
    <dbReference type="NCBI Taxonomy" id="1121029"/>
    <lineage>
        <taxon>Bacteria</taxon>
        <taxon>Pseudomonadati</taxon>
        <taxon>Pseudomonadota</taxon>
        <taxon>Betaproteobacteria</taxon>
        <taxon>Rhodocyclales</taxon>
        <taxon>Zoogloeaceae</taxon>
        <taxon>Parazoarcus</taxon>
    </lineage>
</organism>
<feature type="active site" description="Nucleophile" evidence="2">
    <location>
        <position position="15"/>
    </location>
</feature>
<dbReference type="OrthoDB" id="8560325at2"/>